<dbReference type="EMBL" id="LABX01000209">
    <property type="protein sequence ID" value="KMO29290.1"/>
    <property type="molecule type" value="Genomic_DNA"/>
</dbReference>
<dbReference type="OrthoDB" id="9787460at2"/>
<dbReference type="InterPro" id="IPR000847">
    <property type="entry name" value="LysR_HTH_N"/>
</dbReference>
<protein>
    <submittedName>
        <fullName evidence="6">LysR family transcriptional regulator</fullName>
    </submittedName>
</protein>
<name>A0A0J6S274_9HYPH</name>
<evidence type="ECO:0000256" key="4">
    <source>
        <dbReference type="ARBA" id="ARBA00023163"/>
    </source>
</evidence>
<dbReference type="SUPFAM" id="SSF53850">
    <property type="entry name" value="Periplasmic binding protein-like II"/>
    <property type="match status" value="1"/>
</dbReference>
<gene>
    <name evidence="6" type="ORF">VP06_25015</name>
</gene>
<evidence type="ECO:0000256" key="3">
    <source>
        <dbReference type="ARBA" id="ARBA00023125"/>
    </source>
</evidence>
<dbReference type="Gene3D" id="1.10.10.10">
    <property type="entry name" value="Winged helix-like DNA-binding domain superfamily/Winged helix DNA-binding domain"/>
    <property type="match status" value="1"/>
</dbReference>
<reference evidence="6 7" key="1">
    <citation type="submission" date="2015-03" db="EMBL/GenBank/DDBJ databases">
        <title>Genome sequencing of Methylobacterium aquaticum DSM16371 type strain.</title>
        <authorList>
            <person name="Chaudhry V."/>
            <person name="Patil P.B."/>
        </authorList>
    </citation>
    <scope>NUCLEOTIDE SEQUENCE [LARGE SCALE GENOMIC DNA]</scope>
    <source>
        <strain evidence="6 7">DSM 16371</strain>
    </source>
</reference>
<comment type="caution">
    <text evidence="6">The sequence shown here is derived from an EMBL/GenBank/DDBJ whole genome shotgun (WGS) entry which is preliminary data.</text>
</comment>
<evidence type="ECO:0000259" key="5">
    <source>
        <dbReference type="PROSITE" id="PS50931"/>
    </source>
</evidence>
<dbReference type="GO" id="GO:0003677">
    <property type="term" value="F:DNA binding"/>
    <property type="evidence" value="ECO:0007669"/>
    <property type="project" value="UniProtKB-KW"/>
</dbReference>
<dbReference type="PROSITE" id="PS50931">
    <property type="entry name" value="HTH_LYSR"/>
    <property type="match status" value="1"/>
</dbReference>
<dbReference type="SUPFAM" id="SSF46785">
    <property type="entry name" value="Winged helix' DNA-binding domain"/>
    <property type="match status" value="1"/>
</dbReference>
<feature type="domain" description="HTH lysR-type" evidence="5">
    <location>
        <begin position="4"/>
        <end position="61"/>
    </location>
</feature>
<dbReference type="AlphaFoldDB" id="A0A0J6S274"/>
<dbReference type="Pfam" id="PF03466">
    <property type="entry name" value="LysR_substrate"/>
    <property type="match status" value="1"/>
</dbReference>
<evidence type="ECO:0000313" key="6">
    <source>
        <dbReference type="EMBL" id="KMO29290.1"/>
    </source>
</evidence>
<accession>A0A0J6S274</accession>
<dbReference type="InterPro" id="IPR036388">
    <property type="entry name" value="WH-like_DNA-bd_sf"/>
</dbReference>
<evidence type="ECO:0000256" key="2">
    <source>
        <dbReference type="ARBA" id="ARBA00023015"/>
    </source>
</evidence>
<keyword evidence="2" id="KW-0805">Transcription regulation</keyword>
<dbReference type="InterPro" id="IPR036390">
    <property type="entry name" value="WH_DNA-bd_sf"/>
</dbReference>
<comment type="similarity">
    <text evidence="1">Belongs to the LysR transcriptional regulatory family.</text>
</comment>
<dbReference type="InterPro" id="IPR005119">
    <property type="entry name" value="LysR_subst-bd"/>
</dbReference>
<dbReference type="PATRIC" id="fig|270351.6.peg.3041"/>
<sequence length="301" mass="32568">MTEPSWDHYRAALAVIEEGSLSGAARALGLTQPTLGRQVAALERALGTVLFTRSPAGLAPTEAALTLAPYARSLKATAEALRRAVVAEAEGLSGRVRITASEVVGAEVLPPILAELHGRHPGLALDVVLSDRMQDLLRRDADIALRMAPPTQEALVARRVGTVTLGLYGHRRYLGRRGVPEVPADLARHSVIGFEAETPFLRAMMRMTPALGEAPFAWRSDNTLAQLAALRAGFGLGVCHTALAARNPELIRVLPDIVWELPTFVVMHEDLRALRRCRMVFDALAEGMAAYCRYDGREESA</sequence>
<organism evidence="6 7">
    <name type="scientific">Methylobacterium aquaticum</name>
    <dbReference type="NCBI Taxonomy" id="270351"/>
    <lineage>
        <taxon>Bacteria</taxon>
        <taxon>Pseudomonadati</taxon>
        <taxon>Pseudomonadota</taxon>
        <taxon>Alphaproteobacteria</taxon>
        <taxon>Hyphomicrobiales</taxon>
        <taxon>Methylobacteriaceae</taxon>
        <taxon>Methylobacterium</taxon>
    </lineage>
</organism>
<keyword evidence="4" id="KW-0804">Transcription</keyword>
<dbReference type="PANTHER" id="PTHR30579:SF3">
    <property type="entry name" value="TRANSCRIPTIONAL REGULATORY PROTEIN"/>
    <property type="match status" value="1"/>
</dbReference>
<evidence type="ECO:0000313" key="7">
    <source>
        <dbReference type="Proteomes" id="UP000035929"/>
    </source>
</evidence>
<dbReference type="Gene3D" id="3.40.190.290">
    <property type="match status" value="1"/>
</dbReference>
<dbReference type="PANTHER" id="PTHR30579">
    <property type="entry name" value="TRANSCRIPTIONAL REGULATOR"/>
    <property type="match status" value="1"/>
</dbReference>
<dbReference type="RefSeq" id="WP_048466501.1">
    <property type="nucleotide sequence ID" value="NZ_LABX01000209.1"/>
</dbReference>
<proteinExistence type="inferred from homology"/>
<dbReference type="Pfam" id="PF00126">
    <property type="entry name" value="HTH_1"/>
    <property type="match status" value="1"/>
</dbReference>
<keyword evidence="3" id="KW-0238">DNA-binding</keyword>
<dbReference type="GO" id="GO:0003700">
    <property type="term" value="F:DNA-binding transcription factor activity"/>
    <property type="evidence" value="ECO:0007669"/>
    <property type="project" value="InterPro"/>
</dbReference>
<dbReference type="InterPro" id="IPR050176">
    <property type="entry name" value="LTTR"/>
</dbReference>
<dbReference type="PRINTS" id="PR00039">
    <property type="entry name" value="HTHLYSR"/>
</dbReference>
<dbReference type="Proteomes" id="UP000035929">
    <property type="component" value="Unassembled WGS sequence"/>
</dbReference>
<evidence type="ECO:0000256" key="1">
    <source>
        <dbReference type="ARBA" id="ARBA00009437"/>
    </source>
</evidence>